<dbReference type="STRING" id="694327.DFW101_2832"/>
<dbReference type="SUPFAM" id="SSF69593">
    <property type="entry name" value="Glycerol-3-phosphate (1)-acyltransferase"/>
    <property type="match status" value="1"/>
</dbReference>
<feature type="transmembrane region" description="Helical" evidence="6">
    <location>
        <begin position="12"/>
        <end position="37"/>
    </location>
</feature>
<dbReference type="AlphaFoldDB" id="G7QB93"/>
<keyword evidence="5 8" id="KW-0012">Acyltransferase</keyword>
<comment type="pathway">
    <text evidence="1">Lipid metabolism.</text>
</comment>
<dbReference type="GO" id="GO:0003841">
    <property type="term" value="F:1-acylglycerol-3-phosphate O-acyltransferase activity"/>
    <property type="evidence" value="ECO:0007669"/>
    <property type="project" value="TreeGrafter"/>
</dbReference>
<evidence type="ECO:0000256" key="1">
    <source>
        <dbReference type="ARBA" id="ARBA00005189"/>
    </source>
</evidence>
<dbReference type="EMBL" id="CM001368">
    <property type="protein sequence ID" value="EHJ48835.1"/>
    <property type="molecule type" value="Genomic_DNA"/>
</dbReference>
<sequence length="249" mass="27511">MTGRGVASLAVWTALMLITSGFVILAPPVCLVIRLTARTPWPRLARWCIWSYGRAVARMLGLFFPVFVHGRPGRIGDPPCIFVFNHTSFLDLFFITLAAPPDSACLARQWPFSVPLFGPVMRLGQYVNVERLSVEELLDRARELLRQGVSLAVFPEGTRSRTGAMGRFRSGAFKLSIETGIPVRPVRIEGSGWILPPGVWKMRRGTLCVNVLEDVAPAPYTGEVLGHVAMRRHARERISTACMPSPATS</sequence>
<dbReference type="PANTHER" id="PTHR10434">
    <property type="entry name" value="1-ACYL-SN-GLYCEROL-3-PHOSPHATE ACYLTRANSFERASE"/>
    <property type="match status" value="1"/>
</dbReference>
<evidence type="ECO:0000259" key="7">
    <source>
        <dbReference type="SMART" id="SM00563"/>
    </source>
</evidence>
<accession>G7QB93</accession>
<reference evidence="9" key="1">
    <citation type="journal article" date="2015" name="Genome Announc.">
        <title>High-Quality Draft Genome Sequence of Desulfovibrio carbinoliphilus FW-101-2B, an Organic Acid-Oxidizing Sulfate-Reducing Bacterium Isolated from Uranium(VI)-Contaminated Groundwater.</title>
        <authorList>
            <person name="Ramsay B.D."/>
            <person name="Hwang C."/>
            <person name="Woo H.L."/>
            <person name="Carroll S.L."/>
            <person name="Lucas S."/>
            <person name="Han J."/>
            <person name="Lapidus A.L."/>
            <person name="Cheng J.F."/>
            <person name="Goodwin L.A."/>
            <person name="Pitluck S."/>
            <person name="Peters L."/>
            <person name="Chertkov O."/>
            <person name="Held B."/>
            <person name="Detter J.C."/>
            <person name="Han C.S."/>
            <person name="Tapia R."/>
            <person name="Land M.L."/>
            <person name="Hauser L.J."/>
            <person name="Kyrpides N.C."/>
            <person name="Ivanova N.N."/>
            <person name="Mikhailova N."/>
            <person name="Pagani I."/>
            <person name="Woyke T."/>
            <person name="Arkin A.P."/>
            <person name="Dehal P."/>
            <person name="Chivian D."/>
            <person name="Criddle C.S."/>
            <person name="Wu W."/>
            <person name="Chakraborty R."/>
            <person name="Hazen T.C."/>
            <person name="Fields M.W."/>
        </authorList>
    </citation>
    <scope>NUCLEOTIDE SEQUENCE [LARGE SCALE GENOMIC DNA]</scope>
    <source>
        <strain evidence="9">FW-101-2B</strain>
    </source>
</reference>
<keyword evidence="2" id="KW-0444">Lipid biosynthesis</keyword>
<evidence type="ECO:0000256" key="3">
    <source>
        <dbReference type="ARBA" id="ARBA00022679"/>
    </source>
</evidence>
<protein>
    <submittedName>
        <fullName evidence="8">Phospholipid/glycerol acyltransferase</fullName>
    </submittedName>
</protein>
<dbReference type="PANTHER" id="PTHR10434:SF64">
    <property type="entry name" value="1-ACYL-SN-GLYCEROL-3-PHOSPHATE ACYLTRANSFERASE-RELATED"/>
    <property type="match status" value="1"/>
</dbReference>
<dbReference type="CDD" id="cd07989">
    <property type="entry name" value="LPLAT_AGPAT-like"/>
    <property type="match status" value="1"/>
</dbReference>
<dbReference type="HOGENOM" id="CLU_027938_6_2_7"/>
<keyword evidence="6" id="KW-1133">Transmembrane helix</keyword>
<keyword evidence="4" id="KW-0443">Lipid metabolism</keyword>
<keyword evidence="6" id="KW-0812">Transmembrane</keyword>
<dbReference type="eggNOG" id="COG0204">
    <property type="taxonomic scope" value="Bacteria"/>
</dbReference>
<keyword evidence="6" id="KW-0472">Membrane</keyword>
<evidence type="ECO:0000313" key="8">
    <source>
        <dbReference type="EMBL" id="EHJ48835.1"/>
    </source>
</evidence>
<dbReference type="SMART" id="SM00563">
    <property type="entry name" value="PlsC"/>
    <property type="match status" value="1"/>
</dbReference>
<name>G7QB93_9BACT</name>
<organism evidence="8 9">
    <name type="scientific">Solidesulfovibrio carbinoliphilus subsp. oakridgensis</name>
    <dbReference type="NCBI Taxonomy" id="694327"/>
    <lineage>
        <taxon>Bacteria</taxon>
        <taxon>Pseudomonadati</taxon>
        <taxon>Thermodesulfobacteriota</taxon>
        <taxon>Desulfovibrionia</taxon>
        <taxon>Desulfovibrionales</taxon>
        <taxon>Desulfovibrionaceae</taxon>
        <taxon>Solidesulfovibrio</taxon>
    </lineage>
</organism>
<dbReference type="Proteomes" id="UP000004662">
    <property type="component" value="Chromosome"/>
</dbReference>
<dbReference type="Pfam" id="PF01553">
    <property type="entry name" value="Acyltransferase"/>
    <property type="match status" value="1"/>
</dbReference>
<dbReference type="GO" id="GO:0006654">
    <property type="term" value="P:phosphatidic acid biosynthetic process"/>
    <property type="evidence" value="ECO:0007669"/>
    <property type="project" value="TreeGrafter"/>
</dbReference>
<dbReference type="InterPro" id="IPR002123">
    <property type="entry name" value="Plipid/glycerol_acylTrfase"/>
</dbReference>
<gene>
    <name evidence="8" type="ORF">DFW101_2832</name>
</gene>
<keyword evidence="9" id="KW-1185">Reference proteome</keyword>
<evidence type="ECO:0000256" key="4">
    <source>
        <dbReference type="ARBA" id="ARBA00023098"/>
    </source>
</evidence>
<evidence type="ECO:0000256" key="6">
    <source>
        <dbReference type="SAM" id="Phobius"/>
    </source>
</evidence>
<evidence type="ECO:0000313" key="9">
    <source>
        <dbReference type="Proteomes" id="UP000004662"/>
    </source>
</evidence>
<keyword evidence="3" id="KW-0808">Transferase</keyword>
<proteinExistence type="predicted"/>
<evidence type="ECO:0000256" key="2">
    <source>
        <dbReference type="ARBA" id="ARBA00022516"/>
    </source>
</evidence>
<evidence type="ECO:0000256" key="5">
    <source>
        <dbReference type="ARBA" id="ARBA00023315"/>
    </source>
</evidence>
<feature type="domain" description="Phospholipid/glycerol acyltransferase" evidence="7">
    <location>
        <begin position="80"/>
        <end position="191"/>
    </location>
</feature>